<evidence type="ECO:0000313" key="5">
    <source>
        <dbReference type="EMBL" id="MDM7857923.1"/>
    </source>
</evidence>
<keyword evidence="2" id="KW-1133">Transmembrane helix</keyword>
<dbReference type="InterPro" id="IPR055396">
    <property type="entry name" value="DUF7088"/>
</dbReference>
<reference evidence="5 6" key="1">
    <citation type="submission" date="2023-06" db="EMBL/GenBank/DDBJ databases">
        <title>Thiopseudomonas sp. CY1220 draft genome sequence.</title>
        <authorList>
            <person name="Zhao G."/>
            <person name="An M."/>
        </authorList>
    </citation>
    <scope>NUCLEOTIDE SEQUENCE [LARGE SCALE GENOMIC DNA]</scope>
    <source>
        <strain evidence="5 6">CY1220</strain>
    </source>
</reference>
<evidence type="ECO:0000256" key="1">
    <source>
        <dbReference type="SAM" id="Coils"/>
    </source>
</evidence>
<feature type="domain" description="ABC-type uncharacterised transport system" evidence="3">
    <location>
        <begin position="175"/>
        <end position="472"/>
    </location>
</feature>
<accession>A0ABT7SP01</accession>
<dbReference type="Pfam" id="PF09822">
    <property type="entry name" value="ABC_transp_aux"/>
    <property type="match status" value="1"/>
</dbReference>
<feature type="coiled-coil region" evidence="1">
    <location>
        <begin position="502"/>
        <end position="533"/>
    </location>
</feature>
<dbReference type="Pfam" id="PF23357">
    <property type="entry name" value="DUF7088"/>
    <property type="match status" value="1"/>
</dbReference>
<gene>
    <name evidence="5" type="ORF">QEZ41_06485</name>
</gene>
<keyword evidence="1" id="KW-0175">Coiled coil</keyword>
<dbReference type="EMBL" id="JAUCDY010000006">
    <property type="protein sequence ID" value="MDM7857923.1"/>
    <property type="molecule type" value="Genomic_DNA"/>
</dbReference>
<evidence type="ECO:0000256" key="2">
    <source>
        <dbReference type="SAM" id="Phobius"/>
    </source>
</evidence>
<sequence>MKRMFYSSLGLVVVALTFFVFNALSSLLFKGVQLDLTEQKLYTLTEGTQQLLAGLDEPIELYFFYSNQAARDMPQVRHYAQRVHELLATYTRLADGKLKLHVIEPEPFSAQEDQAAQMGLQAIPLAQGESLYLGLAGKNSQGDVQSIAFFALEQEELLEYELSRMLHALSQTSLPVIGVMSGLQLNGGFDMLSGQAQPAWMVMEEVRQQFQIESIALTADEIPESVSVLWLVHPQNLSPPTLYAIDQFVMRGGKLLVFVDPYSEFDTGMSMAADELQARASNLQTLFEAWGLRLRDDVVVGDSLYAMTVGVGSEQRAVRHLGWLNLPKQALSAEDVVTAPLQNITLATAGVLEPLEGATTLFTPLLQTSDSAMPYAARRFAGLRSPTELQADMQPTGERYTLAARISGPAKSAFTQGLEGQLPGLKQAKQIQVLVVADTDMLRDTMWVQVQDFFGQRLPQPWAGNASFVVNAIDNLLGSDALLGVRSRAQFSRPFTLVDRLRRSAEERYAEKEQQLQRRLMQAEQKIAELQTGDTELNVSMQQQATIQQFMQERLQIRKELREVRYQLNADIESLGTTVKVFNVAVMPFILTFAMVLIGLHRRIRRMHTEA</sequence>
<organism evidence="5 6">
    <name type="scientific">Thiopseudomonas acetoxidans</name>
    <dbReference type="NCBI Taxonomy" id="3041622"/>
    <lineage>
        <taxon>Bacteria</taxon>
        <taxon>Pseudomonadati</taxon>
        <taxon>Pseudomonadota</taxon>
        <taxon>Gammaproteobacteria</taxon>
        <taxon>Pseudomonadales</taxon>
        <taxon>Pseudomonadaceae</taxon>
        <taxon>Thiopseudomonas</taxon>
    </lineage>
</organism>
<feature type="transmembrane region" description="Helical" evidence="2">
    <location>
        <begin position="581"/>
        <end position="600"/>
    </location>
</feature>
<dbReference type="InterPro" id="IPR019196">
    <property type="entry name" value="ABC_transp_unknown"/>
</dbReference>
<evidence type="ECO:0000259" key="3">
    <source>
        <dbReference type="Pfam" id="PF09822"/>
    </source>
</evidence>
<protein>
    <submittedName>
        <fullName evidence="5">Gldg family protein</fullName>
    </submittedName>
</protein>
<name>A0ABT7SP01_9GAMM</name>
<dbReference type="RefSeq" id="WP_289410580.1">
    <property type="nucleotide sequence ID" value="NZ_JAUCDY010000006.1"/>
</dbReference>
<dbReference type="Proteomes" id="UP001241056">
    <property type="component" value="Unassembled WGS sequence"/>
</dbReference>
<evidence type="ECO:0000313" key="6">
    <source>
        <dbReference type="Proteomes" id="UP001241056"/>
    </source>
</evidence>
<keyword evidence="2" id="KW-0812">Transmembrane</keyword>
<proteinExistence type="predicted"/>
<keyword evidence="2" id="KW-0472">Membrane</keyword>
<evidence type="ECO:0000259" key="4">
    <source>
        <dbReference type="Pfam" id="PF23357"/>
    </source>
</evidence>
<comment type="caution">
    <text evidence="5">The sequence shown here is derived from an EMBL/GenBank/DDBJ whole genome shotgun (WGS) entry which is preliminary data.</text>
</comment>
<feature type="domain" description="DUF7088" evidence="4">
    <location>
        <begin position="38"/>
        <end position="131"/>
    </location>
</feature>
<keyword evidence="6" id="KW-1185">Reference proteome</keyword>